<proteinExistence type="predicted"/>
<name>A0A934HTA5_9RHOB</name>
<feature type="domain" description="Amidase" evidence="1">
    <location>
        <begin position="20"/>
        <end position="197"/>
    </location>
</feature>
<dbReference type="PANTHER" id="PTHR46310">
    <property type="entry name" value="AMIDASE 1"/>
    <property type="match status" value="1"/>
</dbReference>
<evidence type="ECO:0000313" key="2">
    <source>
        <dbReference type="EMBL" id="MBI6629214.1"/>
    </source>
</evidence>
<dbReference type="PROSITE" id="PS00571">
    <property type="entry name" value="AMIDASES"/>
    <property type="match status" value="1"/>
</dbReference>
<dbReference type="RefSeq" id="WP_198685209.1">
    <property type="nucleotide sequence ID" value="NZ_JAEIJD010000002.1"/>
</dbReference>
<dbReference type="Proteomes" id="UP000613255">
    <property type="component" value="Unassembled WGS sequence"/>
</dbReference>
<sequence>MRDDPFNAFVDYEPVPVNGNRSGALMGQTFSVKDLIEVVGYPTGCGHPLKRQQSEIAARNASCVQAVLDAGAVFTGKVHTDELAYSLNGANHHYGTPINPAAPDRIPGGSSSGSAVSVAGHLADFSIGSDTGGSVRVPASYCGIWGIRPTHGVIPMDGVMPFAPSFDTLGWFARDAATLRAVGECLLPKDSFTPRRVLVVTDAFDLLPSALSEALMSATICEHLPVDSVSLVEGGLEAWAETFRILQGYEIWQNHGEWIKQHQPKFGPGIAERFAWTATISDEAADSARQAKAECQRRMADICGDDTVLLLPTVPGPAPRRDALVDDLEVFRNHALQILSISGLSGFPQIAFPAIEQDGCPVGLSILGPAGSDLGLLDIAGISRPDATDAAPEILCKADRQ</sequence>
<feature type="domain" description="Amidase" evidence="1">
    <location>
        <begin position="278"/>
        <end position="377"/>
    </location>
</feature>
<dbReference type="InterPro" id="IPR020556">
    <property type="entry name" value="Amidase_CS"/>
</dbReference>
<dbReference type="NCBIfam" id="NF006169">
    <property type="entry name" value="PRK08310.1"/>
    <property type="match status" value="1"/>
</dbReference>
<dbReference type="SUPFAM" id="SSF75304">
    <property type="entry name" value="Amidase signature (AS) enzymes"/>
    <property type="match status" value="1"/>
</dbReference>
<keyword evidence="3" id="KW-1185">Reference proteome</keyword>
<dbReference type="Gene3D" id="3.90.1300.10">
    <property type="entry name" value="Amidase signature (AS) domain"/>
    <property type="match status" value="1"/>
</dbReference>
<evidence type="ECO:0000313" key="3">
    <source>
        <dbReference type="Proteomes" id="UP000613255"/>
    </source>
</evidence>
<dbReference type="AlphaFoldDB" id="A0A934HTA5"/>
<comment type="caution">
    <text evidence="2">The sequence shown here is derived from an EMBL/GenBank/DDBJ whole genome shotgun (WGS) entry which is preliminary data.</text>
</comment>
<organism evidence="2 3">
    <name type="scientific">Pontibaca salina</name>
    <dbReference type="NCBI Taxonomy" id="2795731"/>
    <lineage>
        <taxon>Bacteria</taxon>
        <taxon>Pseudomonadati</taxon>
        <taxon>Pseudomonadota</taxon>
        <taxon>Alphaproteobacteria</taxon>
        <taxon>Rhodobacterales</taxon>
        <taxon>Roseobacteraceae</taxon>
        <taxon>Pontibaca</taxon>
    </lineage>
</organism>
<gene>
    <name evidence="2" type="ORF">JAO82_04895</name>
</gene>
<dbReference type="InterPro" id="IPR023631">
    <property type="entry name" value="Amidase_dom"/>
</dbReference>
<dbReference type="Pfam" id="PF01425">
    <property type="entry name" value="Amidase"/>
    <property type="match status" value="2"/>
</dbReference>
<dbReference type="PANTHER" id="PTHR46310:SF7">
    <property type="entry name" value="AMIDASE 1"/>
    <property type="match status" value="1"/>
</dbReference>
<protein>
    <submittedName>
        <fullName evidence="2">Amidase</fullName>
        <ecNumber evidence="2">3.5.1.4</ecNumber>
    </submittedName>
</protein>
<dbReference type="InterPro" id="IPR036928">
    <property type="entry name" value="AS_sf"/>
</dbReference>
<accession>A0A934HTA5</accession>
<keyword evidence="2" id="KW-0378">Hydrolase</keyword>
<dbReference type="GO" id="GO:0004040">
    <property type="term" value="F:amidase activity"/>
    <property type="evidence" value="ECO:0007669"/>
    <property type="project" value="UniProtKB-EC"/>
</dbReference>
<evidence type="ECO:0000259" key="1">
    <source>
        <dbReference type="Pfam" id="PF01425"/>
    </source>
</evidence>
<dbReference type="EC" id="3.5.1.4" evidence="2"/>
<reference evidence="2" key="1">
    <citation type="submission" date="2020-12" db="EMBL/GenBank/DDBJ databases">
        <title>Pontibaca salina gen. nov., sp. nov., isolated from marine sediment.</title>
        <authorList>
            <person name="Bo J."/>
            <person name="Wang S."/>
            <person name="Song X."/>
            <person name="Du Z."/>
        </authorList>
    </citation>
    <scope>NUCLEOTIDE SEQUENCE</scope>
    <source>
        <strain evidence="2">S1109L</strain>
    </source>
</reference>
<dbReference type="EMBL" id="JAEIJD010000002">
    <property type="protein sequence ID" value="MBI6629214.1"/>
    <property type="molecule type" value="Genomic_DNA"/>
</dbReference>